<feature type="chain" id="PRO_5011011267" description="Type IX secretion system membrane protein PorP/SprF" evidence="1">
    <location>
        <begin position="24"/>
        <end position="339"/>
    </location>
</feature>
<dbReference type="STRING" id="709015.GCA_000472485_03477"/>
<accession>A0A1X9YVS5</accession>
<dbReference type="Pfam" id="PF11751">
    <property type="entry name" value="PorP_SprF"/>
    <property type="match status" value="1"/>
</dbReference>
<keyword evidence="1" id="KW-0732">Signal</keyword>
<dbReference type="RefSeq" id="WP_025608647.1">
    <property type="nucleotide sequence ID" value="NZ_CP021235.1"/>
</dbReference>
<dbReference type="OrthoDB" id="1186563at2"/>
<keyword evidence="3" id="KW-1185">Reference proteome</keyword>
<name>A0A1X9YVS5_9BACT</name>
<proteinExistence type="predicted"/>
<protein>
    <recommendedName>
        <fullName evidence="4">Type IX secretion system membrane protein PorP/SprF</fullName>
    </recommendedName>
</protein>
<dbReference type="Proteomes" id="UP000266292">
    <property type="component" value="Chromosome"/>
</dbReference>
<reference evidence="3" key="1">
    <citation type="submission" date="2017-05" db="EMBL/GenBank/DDBJ databases">
        <authorList>
            <person name="Ray J."/>
            <person name="Price M."/>
            <person name="Deutschbauer A."/>
        </authorList>
    </citation>
    <scope>NUCLEOTIDE SEQUENCE [LARGE SCALE GENOMIC DNA]</scope>
    <source>
        <strain evidence="3">DSM 19842</strain>
    </source>
</reference>
<dbReference type="AlphaFoldDB" id="A0A1X9YVS5"/>
<dbReference type="InterPro" id="IPR019861">
    <property type="entry name" value="PorP/SprF_Bacteroidetes"/>
</dbReference>
<dbReference type="KEGG" id="pact:CA264_17230"/>
<feature type="signal peptide" evidence="1">
    <location>
        <begin position="1"/>
        <end position="23"/>
    </location>
</feature>
<evidence type="ECO:0000313" key="2">
    <source>
        <dbReference type="EMBL" id="ARS37030.1"/>
    </source>
</evidence>
<dbReference type="NCBIfam" id="TIGR03519">
    <property type="entry name" value="T9SS_PorP_fam"/>
    <property type="match status" value="1"/>
</dbReference>
<evidence type="ECO:0008006" key="4">
    <source>
        <dbReference type="Google" id="ProtNLM"/>
    </source>
</evidence>
<gene>
    <name evidence="2" type="ORF">CA264_17230</name>
</gene>
<sequence>MGRGLKKLFLLYIACLSACCAAAQDVQYTQQYANRLYLNPAFAGINSGWSVALSHRKQWPALNGSFITNSLAADLRIPDSKSAISLLLQQDRTGIGGLQKLQGSLAYAYHTNISSSWSASAGLQASVASLRVNYGNLVFGDQLSDNGMVAVTSAEVNQFQPNTYVDFTVGGLVYSDQFWAGLTAAHLNKPSYGFGEQTELPLRFTAIAGYKFYARSYVEQGNLFELSFSPTATYIHQQSSKRLDLGLYTNYTPLTLGFIYKGVPVIGGTNQDQSLSVIAGLQLKQLKVGFSHDVGLKGLSREVGGTNEISLIFERRAINNLFRSRLSDKFNRNIVCPAF</sequence>
<evidence type="ECO:0000313" key="3">
    <source>
        <dbReference type="Proteomes" id="UP000266292"/>
    </source>
</evidence>
<evidence type="ECO:0000256" key="1">
    <source>
        <dbReference type="SAM" id="SignalP"/>
    </source>
</evidence>
<dbReference type="EMBL" id="CP021235">
    <property type="protein sequence ID" value="ARS37030.1"/>
    <property type="molecule type" value="Genomic_DNA"/>
</dbReference>
<organism evidence="2 3">
    <name type="scientific">Pontibacter actiniarum</name>
    <dbReference type="NCBI Taxonomy" id="323450"/>
    <lineage>
        <taxon>Bacteria</taxon>
        <taxon>Pseudomonadati</taxon>
        <taxon>Bacteroidota</taxon>
        <taxon>Cytophagia</taxon>
        <taxon>Cytophagales</taxon>
        <taxon>Hymenobacteraceae</taxon>
        <taxon>Pontibacter</taxon>
    </lineage>
</organism>